<evidence type="ECO:0000256" key="5">
    <source>
        <dbReference type="ARBA" id="ARBA00023136"/>
    </source>
</evidence>
<dbReference type="CDD" id="cd17347">
    <property type="entry name" value="MFS_SLC15A1_2_like"/>
    <property type="match status" value="1"/>
</dbReference>
<dbReference type="RefSeq" id="WP_317705991.1">
    <property type="nucleotide sequence ID" value="NZ_AP024714.1"/>
</dbReference>
<dbReference type="AlphaFoldDB" id="A0AAU9CT25"/>
<dbReference type="KEGG" id="mcau:MIT9_P0630"/>
<gene>
    <name evidence="8" type="ORF">MIT9_P0630</name>
</gene>
<evidence type="ECO:0000313" key="8">
    <source>
        <dbReference type="EMBL" id="BCX81052.1"/>
    </source>
</evidence>
<dbReference type="Pfam" id="PF00854">
    <property type="entry name" value="PTR2"/>
    <property type="match status" value="2"/>
</dbReference>
<feature type="transmembrane region" description="Helical" evidence="7">
    <location>
        <begin position="229"/>
        <end position="247"/>
    </location>
</feature>
<evidence type="ECO:0000256" key="6">
    <source>
        <dbReference type="RuleBase" id="RU003755"/>
    </source>
</evidence>
<evidence type="ECO:0000256" key="2">
    <source>
        <dbReference type="ARBA" id="ARBA00005982"/>
    </source>
</evidence>
<evidence type="ECO:0000256" key="1">
    <source>
        <dbReference type="ARBA" id="ARBA00004141"/>
    </source>
</evidence>
<keyword evidence="6" id="KW-0813">Transport</keyword>
<evidence type="ECO:0000313" key="9">
    <source>
        <dbReference type="Proteomes" id="UP001321825"/>
    </source>
</evidence>
<accession>A0AAU9CT25</accession>
<organism evidence="8 9">
    <name type="scientific">Methylomarinovum caldicuralii</name>
    <dbReference type="NCBI Taxonomy" id="438856"/>
    <lineage>
        <taxon>Bacteria</taxon>
        <taxon>Pseudomonadati</taxon>
        <taxon>Pseudomonadota</taxon>
        <taxon>Gammaproteobacteria</taxon>
        <taxon>Methylococcales</taxon>
        <taxon>Methylothermaceae</taxon>
        <taxon>Methylomarinovum</taxon>
    </lineage>
</organism>
<dbReference type="InterPro" id="IPR000109">
    <property type="entry name" value="POT_fam"/>
</dbReference>
<feature type="transmembrane region" description="Helical" evidence="7">
    <location>
        <begin position="64"/>
        <end position="84"/>
    </location>
</feature>
<keyword evidence="9" id="KW-1185">Reference proteome</keyword>
<dbReference type="PROSITE" id="PS01022">
    <property type="entry name" value="PTR2_1"/>
    <property type="match status" value="1"/>
</dbReference>
<feature type="transmembrane region" description="Helical" evidence="7">
    <location>
        <begin position="91"/>
        <end position="110"/>
    </location>
</feature>
<dbReference type="InterPro" id="IPR036259">
    <property type="entry name" value="MFS_trans_sf"/>
</dbReference>
<feature type="transmembrane region" description="Helical" evidence="7">
    <location>
        <begin position="375"/>
        <end position="398"/>
    </location>
</feature>
<feature type="transmembrane region" description="Helical" evidence="7">
    <location>
        <begin position="281"/>
        <end position="298"/>
    </location>
</feature>
<feature type="transmembrane region" description="Helical" evidence="7">
    <location>
        <begin position="310"/>
        <end position="327"/>
    </location>
</feature>
<dbReference type="GO" id="GO:0022857">
    <property type="term" value="F:transmembrane transporter activity"/>
    <property type="evidence" value="ECO:0007669"/>
    <property type="project" value="InterPro"/>
</dbReference>
<dbReference type="EMBL" id="AP024714">
    <property type="protein sequence ID" value="BCX81052.1"/>
    <property type="molecule type" value="Genomic_DNA"/>
</dbReference>
<feature type="transmembrane region" description="Helical" evidence="7">
    <location>
        <begin position="339"/>
        <end position="363"/>
    </location>
</feature>
<feature type="transmembrane region" description="Helical" evidence="7">
    <location>
        <begin position="413"/>
        <end position="431"/>
    </location>
</feature>
<evidence type="ECO:0000256" key="7">
    <source>
        <dbReference type="SAM" id="Phobius"/>
    </source>
</evidence>
<evidence type="ECO:0000256" key="3">
    <source>
        <dbReference type="ARBA" id="ARBA00022692"/>
    </source>
</evidence>
<dbReference type="SUPFAM" id="SSF103473">
    <property type="entry name" value="MFS general substrate transporter"/>
    <property type="match status" value="1"/>
</dbReference>
<reference evidence="9" key="1">
    <citation type="journal article" date="2024" name="Int. J. Syst. Evol. Microbiol.">
        <title>Methylomarinovum tepidoasis sp. nov., a moderately thermophilic methanotroph of the family Methylothermaceae isolated from a deep-sea hydrothermal field.</title>
        <authorList>
            <person name="Hirayama H."/>
            <person name="Takaki Y."/>
            <person name="Abe M."/>
            <person name="Miyazaki M."/>
            <person name="Uematsu K."/>
            <person name="Matsui Y."/>
            <person name="Takai K."/>
        </authorList>
    </citation>
    <scope>NUCLEOTIDE SEQUENCE [LARGE SCALE GENOMIC DNA]</scope>
    <source>
        <strain evidence="9">IT-9</strain>
    </source>
</reference>
<feature type="transmembrane region" description="Helical" evidence="7">
    <location>
        <begin position="156"/>
        <end position="177"/>
    </location>
</feature>
<name>A0AAU9CT25_9GAMM</name>
<keyword evidence="5 7" id="KW-0472">Membrane</keyword>
<dbReference type="Proteomes" id="UP001321825">
    <property type="component" value="Chromosome"/>
</dbReference>
<comment type="subcellular location">
    <subcellularLocation>
        <location evidence="1 6">Membrane</location>
        <topology evidence="1 6">Multi-pass membrane protein</topology>
    </subcellularLocation>
</comment>
<dbReference type="Gene3D" id="1.20.1250.20">
    <property type="entry name" value="MFS general substrate transporter like domains"/>
    <property type="match status" value="2"/>
</dbReference>
<keyword evidence="3 6" id="KW-0812">Transmembrane</keyword>
<dbReference type="InterPro" id="IPR018456">
    <property type="entry name" value="PTR2_symporter_CS"/>
</dbReference>
<dbReference type="PROSITE" id="PS01023">
    <property type="entry name" value="PTR2_2"/>
    <property type="match status" value="1"/>
</dbReference>
<dbReference type="GO" id="GO:0016020">
    <property type="term" value="C:membrane"/>
    <property type="evidence" value="ECO:0007669"/>
    <property type="project" value="UniProtKB-SubCell"/>
</dbReference>
<proteinExistence type="inferred from homology"/>
<protein>
    <submittedName>
        <fullName evidence="8">Proton-dependent oligopeptide transporter, POT family</fullName>
    </submittedName>
</protein>
<dbReference type="GO" id="GO:0006857">
    <property type="term" value="P:oligopeptide transport"/>
    <property type="evidence" value="ECO:0007669"/>
    <property type="project" value="InterPro"/>
</dbReference>
<sequence>MSDYRRAPLAIPEMPPGIPFIVANEAAERFSYYGMRAILVVFMSRYLSDSLGRPDPMTEEEAKGWFHLFVSAVYLTPLLGALLADGLWGKYRTIVTLSLVYCLGHFVLALDATRTGLLLGQSLIALGAGGIKPCVSAHLGDQFGASNRHLLGRAFGWFYFAINLGAFSAMLITPYLLHRHGPAVAFAVPGILMALATLIFWLGRYRYAHVPPQGMGFVRQVFSREGLQVVGRLSLVYVFVAMFWALFDQTGSSWVLQAERMDRHLWGYEVLPSQIQASNPLLIMLLVPLFSYVIYPAVGRRVELTPLRKIAAGLFVTALAFALAAWLQERIDAGQTPSIAWQLLAYVILTCAEVMVSITCLEFSYTQAPNAMKSFIMAFFMLSVAAGNLFTSAVNFLIRNPDGGSRLAGADYFWFFTAAMLVTALLFLIVVRHYRGRSYVQIEIPLERL</sequence>
<dbReference type="PANTHER" id="PTHR11654">
    <property type="entry name" value="OLIGOPEPTIDE TRANSPORTER-RELATED"/>
    <property type="match status" value="1"/>
</dbReference>
<keyword evidence="4 7" id="KW-1133">Transmembrane helix</keyword>
<feature type="transmembrane region" description="Helical" evidence="7">
    <location>
        <begin position="183"/>
        <end position="203"/>
    </location>
</feature>
<comment type="similarity">
    <text evidence="2 6">Belongs to the major facilitator superfamily. Proton-dependent oligopeptide transporter (POT/PTR) (TC 2.A.17) family.</text>
</comment>
<evidence type="ECO:0000256" key="4">
    <source>
        <dbReference type="ARBA" id="ARBA00022989"/>
    </source>
</evidence>